<evidence type="ECO:0000313" key="3">
    <source>
        <dbReference type="EMBL" id="MED1204058.1"/>
    </source>
</evidence>
<dbReference type="PANTHER" id="PTHR31793">
    <property type="entry name" value="4-HYDROXYBENZOYL-COA THIOESTERASE FAMILY MEMBER"/>
    <property type="match status" value="1"/>
</dbReference>
<sequence>MLFKTTVTARCGETDALGHINNTSYFIYMEEARIKFFQYLGFGMDIKDWRFILASTTCDYIAQGYFNDEIEVTAEVAEIGTKSFHLMHRMINRKTGKLIAKGKAVIVYFNFDKQVSEALPELLKSELSRHQPAPE</sequence>
<dbReference type="Proteomes" id="UP001341444">
    <property type="component" value="Unassembled WGS sequence"/>
</dbReference>
<evidence type="ECO:0000256" key="2">
    <source>
        <dbReference type="ARBA" id="ARBA00022801"/>
    </source>
</evidence>
<protein>
    <submittedName>
        <fullName evidence="3">Acyl-CoA thioesterase</fullName>
    </submittedName>
</protein>
<dbReference type="Gene3D" id="3.10.129.10">
    <property type="entry name" value="Hotdog Thioesterase"/>
    <property type="match status" value="1"/>
</dbReference>
<evidence type="ECO:0000256" key="1">
    <source>
        <dbReference type="ARBA" id="ARBA00005953"/>
    </source>
</evidence>
<keyword evidence="4" id="KW-1185">Reference proteome</keyword>
<dbReference type="InterPro" id="IPR029069">
    <property type="entry name" value="HotDog_dom_sf"/>
</dbReference>
<keyword evidence="2" id="KW-0378">Hydrolase</keyword>
<dbReference type="InterPro" id="IPR050563">
    <property type="entry name" value="4-hydroxybenzoyl-CoA_TE"/>
</dbReference>
<accession>A0ABU6MK85</accession>
<reference evidence="3 4" key="1">
    <citation type="submission" date="2023-03" db="EMBL/GenBank/DDBJ databases">
        <title>Bacillus Genome Sequencing.</title>
        <authorList>
            <person name="Dunlap C."/>
        </authorList>
    </citation>
    <scope>NUCLEOTIDE SEQUENCE [LARGE SCALE GENOMIC DNA]</scope>
    <source>
        <strain evidence="3 4">B-23453</strain>
    </source>
</reference>
<dbReference type="PANTHER" id="PTHR31793:SF27">
    <property type="entry name" value="NOVEL THIOESTERASE SUPERFAMILY DOMAIN AND SAPOSIN A-TYPE DOMAIN CONTAINING PROTEIN (0610012H03RIK)"/>
    <property type="match status" value="1"/>
</dbReference>
<dbReference type="RefSeq" id="WP_066264376.1">
    <property type="nucleotide sequence ID" value="NZ_JARMAB010000019.1"/>
</dbReference>
<comment type="similarity">
    <text evidence="1">Belongs to the 4-hydroxybenzoyl-CoA thioesterase family.</text>
</comment>
<dbReference type="Pfam" id="PF13279">
    <property type="entry name" value="4HBT_2"/>
    <property type="match status" value="1"/>
</dbReference>
<evidence type="ECO:0000313" key="4">
    <source>
        <dbReference type="Proteomes" id="UP001341444"/>
    </source>
</evidence>
<gene>
    <name evidence="3" type="ORF">P4T90_13445</name>
</gene>
<dbReference type="CDD" id="cd00586">
    <property type="entry name" value="4HBT"/>
    <property type="match status" value="1"/>
</dbReference>
<comment type="caution">
    <text evidence="3">The sequence shown here is derived from an EMBL/GenBank/DDBJ whole genome shotgun (WGS) entry which is preliminary data.</text>
</comment>
<organism evidence="3 4">
    <name type="scientific">Heyndrickxia acidicola</name>
    <dbReference type="NCBI Taxonomy" id="209389"/>
    <lineage>
        <taxon>Bacteria</taxon>
        <taxon>Bacillati</taxon>
        <taxon>Bacillota</taxon>
        <taxon>Bacilli</taxon>
        <taxon>Bacillales</taxon>
        <taxon>Bacillaceae</taxon>
        <taxon>Heyndrickxia</taxon>
    </lineage>
</organism>
<dbReference type="EMBL" id="JARMAB010000019">
    <property type="protein sequence ID" value="MED1204058.1"/>
    <property type="molecule type" value="Genomic_DNA"/>
</dbReference>
<proteinExistence type="inferred from homology"/>
<dbReference type="SUPFAM" id="SSF54637">
    <property type="entry name" value="Thioesterase/thiol ester dehydrase-isomerase"/>
    <property type="match status" value="1"/>
</dbReference>
<name>A0ABU6MK85_9BACI</name>